<organism evidence="2 3">
    <name type="scientific">Natrinema saccharevitans</name>
    <dbReference type="NCBI Taxonomy" id="301967"/>
    <lineage>
        <taxon>Archaea</taxon>
        <taxon>Methanobacteriati</taxon>
        <taxon>Methanobacteriota</taxon>
        <taxon>Stenosarchaea group</taxon>
        <taxon>Halobacteria</taxon>
        <taxon>Halobacteriales</taxon>
        <taxon>Natrialbaceae</taxon>
        <taxon>Natrinema</taxon>
    </lineage>
</organism>
<dbReference type="EMBL" id="LWLN01000001">
    <property type="protein sequence ID" value="OLZ40497.1"/>
    <property type="molecule type" value="Genomic_DNA"/>
</dbReference>
<accession>A0A1S8AV74</accession>
<evidence type="ECO:0000256" key="1">
    <source>
        <dbReference type="SAM" id="MobiDB-lite"/>
    </source>
</evidence>
<dbReference type="SUPFAM" id="SSF50129">
    <property type="entry name" value="GroES-like"/>
    <property type="match status" value="1"/>
</dbReference>
<proteinExistence type="predicted"/>
<evidence type="ECO:0000313" key="2">
    <source>
        <dbReference type="EMBL" id="OLZ40497.1"/>
    </source>
</evidence>
<protein>
    <submittedName>
        <fullName evidence="2">Uncharacterized protein</fullName>
    </submittedName>
</protein>
<dbReference type="AlphaFoldDB" id="A0A1S8AV74"/>
<dbReference type="STRING" id="301967.A6E15_05610"/>
<dbReference type="InterPro" id="IPR011032">
    <property type="entry name" value="GroES-like_sf"/>
</dbReference>
<comment type="caution">
    <text evidence="2">The sequence shown here is derived from an EMBL/GenBank/DDBJ whole genome shotgun (WGS) entry which is preliminary data.</text>
</comment>
<dbReference type="Proteomes" id="UP000189370">
    <property type="component" value="Unassembled WGS sequence"/>
</dbReference>
<reference evidence="3" key="1">
    <citation type="submission" date="2016-04" db="EMBL/GenBank/DDBJ databases">
        <authorList>
            <person name="Chen S.-C."/>
            <person name="Lai M.-C."/>
        </authorList>
    </citation>
    <scope>NUCLEOTIDE SEQUENCE [LARGE SCALE GENOMIC DNA]</scope>
    <source>
        <strain evidence="3">AB14</strain>
    </source>
</reference>
<keyword evidence="3" id="KW-1185">Reference proteome</keyword>
<evidence type="ECO:0000313" key="3">
    <source>
        <dbReference type="Proteomes" id="UP000189370"/>
    </source>
</evidence>
<sequence>MRAAAFTDLIGPEGVRTIERDESGPGEAAVDVAACAINRHDRWILEGDRLVSLPDGVDATTATVIPTADTTAFHMLRWAEVGPGAAGGEFTALGQSVMRRSGTTAICGRTAGGNERGSRSGRARTTQAP</sequence>
<gene>
    <name evidence="2" type="ORF">A6E15_05610</name>
</gene>
<feature type="region of interest" description="Disordered" evidence="1">
    <location>
        <begin position="106"/>
        <end position="129"/>
    </location>
</feature>
<dbReference type="Gene3D" id="3.90.180.10">
    <property type="entry name" value="Medium-chain alcohol dehydrogenases, catalytic domain"/>
    <property type="match status" value="1"/>
</dbReference>
<name>A0A1S8AV74_9EURY</name>